<accession>A0A9N9I905</accession>
<dbReference type="EMBL" id="CAJVPQ010011377">
    <property type="protein sequence ID" value="CAG8726929.1"/>
    <property type="molecule type" value="Genomic_DNA"/>
</dbReference>
<sequence length="87" mass="10343">MRRNQKEDLSENDHYLRLIFDDCNDLIGKVKSALYIVMKHYWNVSQDKGMIAAILDPRCKFLSFASESQIIRTKNLLREIMKKPRKI</sequence>
<dbReference type="OrthoDB" id="2426030at2759"/>
<protein>
    <submittedName>
        <fullName evidence="1">11535_t:CDS:1</fullName>
    </submittedName>
</protein>
<dbReference type="Proteomes" id="UP000789570">
    <property type="component" value="Unassembled WGS sequence"/>
</dbReference>
<name>A0A9N9I905_9GLOM</name>
<organism evidence="1 2">
    <name type="scientific">Funneliformis caledonium</name>
    <dbReference type="NCBI Taxonomy" id="1117310"/>
    <lineage>
        <taxon>Eukaryota</taxon>
        <taxon>Fungi</taxon>
        <taxon>Fungi incertae sedis</taxon>
        <taxon>Mucoromycota</taxon>
        <taxon>Glomeromycotina</taxon>
        <taxon>Glomeromycetes</taxon>
        <taxon>Glomerales</taxon>
        <taxon>Glomeraceae</taxon>
        <taxon>Funneliformis</taxon>
    </lineage>
</organism>
<gene>
    <name evidence="1" type="ORF">FCALED_LOCUS14729</name>
</gene>
<dbReference type="AlphaFoldDB" id="A0A9N9I905"/>
<evidence type="ECO:0000313" key="2">
    <source>
        <dbReference type="Proteomes" id="UP000789570"/>
    </source>
</evidence>
<reference evidence="1" key="1">
    <citation type="submission" date="2021-06" db="EMBL/GenBank/DDBJ databases">
        <authorList>
            <person name="Kallberg Y."/>
            <person name="Tangrot J."/>
            <person name="Rosling A."/>
        </authorList>
    </citation>
    <scope>NUCLEOTIDE SEQUENCE</scope>
    <source>
        <strain evidence="1">UK204</strain>
    </source>
</reference>
<proteinExistence type="predicted"/>
<comment type="caution">
    <text evidence="1">The sequence shown here is derived from an EMBL/GenBank/DDBJ whole genome shotgun (WGS) entry which is preliminary data.</text>
</comment>
<keyword evidence="2" id="KW-1185">Reference proteome</keyword>
<evidence type="ECO:0000313" key="1">
    <source>
        <dbReference type="EMBL" id="CAG8726929.1"/>
    </source>
</evidence>